<proteinExistence type="predicted"/>
<dbReference type="AlphaFoldDB" id="A0A5K7X8T1"/>
<dbReference type="Proteomes" id="UP000326837">
    <property type="component" value="Chromosome"/>
</dbReference>
<protein>
    <submittedName>
        <fullName evidence="1">Uncharacterized protein</fullName>
    </submittedName>
</protein>
<evidence type="ECO:0000313" key="2">
    <source>
        <dbReference type="Proteomes" id="UP000326837"/>
    </source>
</evidence>
<accession>A0A5K7X8T1</accession>
<dbReference type="RefSeq" id="WP_152098919.1">
    <property type="nucleotide sequence ID" value="NZ_AP021861.1"/>
</dbReference>
<reference evidence="2" key="1">
    <citation type="submission" date="2019-10" db="EMBL/GenBank/DDBJ databases">
        <title>Lacipirellula parvula gen. nov., sp. nov., representing a lineage of planctomycetes widespread in freshwater anoxic habitats, and description of the family Lacipirellulaceae.</title>
        <authorList>
            <person name="Dedysh S.N."/>
            <person name="Kulichevskaya I.S."/>
            <person name="Beletsky A.V."/>
            <person name="Rakitin A.L."/>
            <person name="Mardanov A.V."/>
            <person name="Ivanova A.A."/>
            <person name="Saltykova V.X."/>
            <person name="Rijpstra W.I.C."/>
            <person name="Sinninghe Damste J.S."/>
            <person name="Ravin N.V."/>
        </authorList>
    </citation>
    <scope>NUCLEOTIDE SEQUENCE [LARGE SCALE GENOMIC DNA]</scope>
    <source>
        <strain evidence="2">PX69</strain>
    </source>
</reference>
<dbReference type="EMBL" id="AP021861">
    <property type="protein sequence ID" value="BBO33060.1"/>
    <property type="molecule type" value="Genomic_DNA"/>
</dbReference>
<sequence length="85" mass="9141">MPAVARPKYSKHGWPLFAAVHSFGHVAAGDATAVAVMVNRRFGVSLTVGGDQQGYRALVTPKVKLSQSRYAEIRAFVEGFNAAHD</sequence>
<organism evidence="1 2">
    <name type="scientific">Lacipirellula parvula</name>
    <dbReference type="NCBI Taxonomy" id="2650471"/>
    <lineage>
        <taxon>Bacteria</taxon>
        <taxon>Pseudomonadati</taxon>
        <taxon>Planctomycetota</taxon>
        <taxon>Planctomycetia</taxon>
        <taxon>Pirellulales</taxon>
        <taxon>Lacipirellulaceae</taxon>
        <taxon>Lacipirellula</taxon>
    </lineage>
</organism>
<keyword evidence="2" id="KW-1185">Reference proteome</keyword>
<name>A0A5K7X8T1_9BACT</name>
<evidence type="ECO:0000313" key="1">
    <source>
        <dbReference type="EMBL" id="BBO33060.1"/>
    </source>
</evidence>
<gene>
    <name evidence="1" type="ORF">PLANPX_2672</name>
</gene>
<dbReference type="KEGG" id="lpav:PLANPX_2672"/>